<feature type="coiled-coil region" evidence="1">
    <location>
        <begin position="1314"/>
        <end position="1341"/>
    </location>
</feature>
<feature type="region of interest" description="Disordered" evidence="2">
    <location>
        <begin position="1401"/>
        <end position="1438"/>
    </location>
</feature>
<keyword evidence="3" id="KW-1133">Transmembrane helix</keyword>
<evidence type="ECO:0000313" key="4">
    <source>
        <dbReference type="EMBL" id="KJA27621.1"/>
    </source>
</evidence>
<feature type="transmembrane region" description="Helical" evidence="3">
    <location>
        <begin position="47"/>
        <end position="66"/>
    </location>
</feature>
<feature type="compositionally biased region" description="Low complexity" evidence="2">
    <location>
        <begin position="1585"/>
        <end position="1596"/>
    </location>
</feature>
<feature type="compositionally biased region" description="Acidic residues" evidence="2">
    <location>
        <begin position="1167"/>
        <end position="1177"/>
    </location>
</feature>
<feature type="compositionally biased region" description="Basic and acidic residues" evidence="2">
    <location>
        <begin position="346"/>
        <end position="357"/>
    </location>
</feature>
<keyword evidence="3" id="KW-0472">Membrane</keyword>
<keyword evidence="1" id="KW-0175">Coiled coil</keyword>
<organism evidence="4 5">
    <name type="scientific">Hypholoma sublateritium (strain FD-334 SS-4)</name>
    <dbReference type="NCBI Taxonomy" id="945553"/>
    <lineage>
        <taxon>Eukaryota</taxon>
        <taxon>Fungi</taxon>
        <taxon>Dikarya</taxon>
        <taxon>Basidiomycota</taxon>
        <taxon>Agaricomycotina</taxon>
        <taxon>Agaricomycetes</taxon>
        <taxon>Agaricomycetidae</taxon>
        <taxon>Agaricales</taxon>
        <taxon>Agaricineae</taxon>
        <taxon>Strophariaceae</taxon>
        <taxon>Hypholoma</taxon>
    </lineage>
</organism>
<gene>
    <name evidence="4" type="ORF">HYPSUDRAFT_74656</name>
</gene>
<feature type="compositionally biased region" description="Polar residues" evidence="2">
    <location>
        <begin position="1250"/>
        <end position="1269"/>
    </location>
</feature>
<evidence type="ECO:0000256" key="3">
    <source>
        <dbReference type="SAM" id="Phobius"/>
    </source>
</evidence>
<feature type="compositionally biased region" description="Basic residues" evidence="2">
    <location>
        <begin position="1600"/>
        <end position="1617"/>
    </location>
</feature>
<evidence type="ECO:0000256" key="2">
    <source>
        <dbReference type="SAM" id="MobiDB-lite"/>
    </source>
</evidence>
<feature type="region of interest" description="Disordered" evidence="2">
    <location>
        <begin position="198"/>
        <end position="224"/>
    </location>
</feature>
<dbReference type="OrthoDB" id="3070297at2759"/>
<evidence type="ECO:0000256" key="1">
    <source>
        <dbReference type="SAM" id="Coils"/>
    </source>
</evidence>
<feature type="compositionally biased region" description="Basic and acidic residues" evidence="2">
    <location>
        <begin position="1150"/>
        <end position="1159"/>
    </location>
</feature>
<sequence>MATASVVPSILYFIAPLFTTALGGIALANRASYRGNMRSPAERATAYAMIAALAVASTLVGALSLGDAQAHGSGRTKAAAALQALLGLLVGVPVLHLCAYTSTADGSLKLRLGFRRHLRPATLLALLAPFLPAAAQPARLLGPALFLTYTILTLPRVIRTLAARPAPAPRAPATFPKIESRGASPAFNADFGFDPGARAPASSPATLRTFQFPPSPSGPTTAPSSFCSFFPPPLPALLPPAARTRLATIPATPSPTSSTSSHIYSPPTPKWLGSLSSLRSQVSVGALRSKKKAVESPAGTVRRPITIHVATERTSWGHEAEAEGQTDVGASGGVRVRMPSPTPSSEESHARTEKAVDDGEIGMPRIVYPPRQHQRQRSATTGSSRTSAASTSASHILEVKTLGIPPPLTPIESDIEQQYRARERKYEGLGLDLDLDARDFDLDIDAESSDEGGPHSFGQFAIAGKRRSLSGPAQRGALVDARGGARRTQTVAHVALPTIRTHLGSRFSTGDDPVPWADDDSAAARGRRARWCVLGAQLVSGVAWACALGAACVTPANSGSRSGGVHRACGDGDDGGVFLGVLFPLRDRWACASTGGDIVRDAVAAAGRAGQRSRPRMRHMLTSVVSFPTAHAASRDEPMDMRLASGRRAGDGAWARSFGEGSRSKANFGDTGAVTMDMALHSAFPTSAMAYGYSVNSPTVVEGWESANIENKDYAADNDITIITTNTQAHTNESDGTGFNNTDGHIDFSSTDYSTARYASARAHAVSYTPPPSAYPQTITIQRGASRSSAAAIRLATPPPPRTRRRRDASMEHNTPNVYRHRRTASASTRVSSSEGGHAHDALLPAAAVAEREAWGTSADGDAGLEGVRIGGLLPAEERGLLQRTGISAPVRARRASAAPRRRSAAVVVGAHVRAGSNGLGAGTGAARHRTHTMEDPGAYIRKRGSAPPTVRRFFGWEFGREASGSAPQPVGGEEQEASFIDLRGRNVNAKRQSLLSGIVSLASGGGSGAVVDGGKALVRMPSKLRRRSRERSRVEGVVVPSVAPDSPSALAFCLGRLGSRTSQRAPAGNAPMPRSPEAAPRAIQLKKTFRLGVGRTMGPGLTLAVAAEEEPVEEEMTPAMRERQRYYNTERAREAAAAAVREWVFRAEEEKAEGRAEGSVEGPETSTEEGADDDGEVQSIATARLVSASIARATPAATIVTAPGTPLRAAYRASYSSGYTASPTQETTPRGPGCQSLAGAADTYGYVSPQSPQSPGMASIARMQNSDSGEGDGNVASPRRASWKPHPFADPLEEVIEKRATIVENAPGPEAEVEDDDDDMVQLEREMAEMNAQNAADDERELRDLNASLSAAPAPEAAQDGRAQKRLTMSSPPAPKSDWALQAAAGNGFAYRFPMIFGASSASSSRSDSPPHAILSPQPFQQVQQPSTPRSTPNLRLSSRTMDTVRSAFAGVGARMSSATSRMSVTSSVVATQQREGIPQAVSAIAEDSDGDFMDLRDPFAPPPPATTALPKAVAKRAKGTRQWDNFLVIDAYEPEEAEAGAGVGGGVAKGARARRRRMSAWGRLPMPARALSPVPSSGGASVATGAPKKGTKAANRLSRGKTGVRKTKKEKRTRKATLSNVTGALASAKAAGSRSGEEDADFGIEEALLSQRLLRRLNSTEWEILSS</sequence>
<name>A0A0D2PGD7_HYPSF</name>
<feature type="transmembrane region" description="Helical" evidence="3">
    <location>
        <begin position="78"/>
        <end position="98"/>
    </location>
</feature>
<feature type="region of interest" description="Disordered" evidence="2">
    <location>
        <begin position="1150"/>
        <end position="1177"/>
    </location>
</feature>
<keyword evidence="5" id="KW-1185">Reference proteome</keyword>
<keyword evidence="3" id="KW-0812">Transmembrane</keyword>
<feature type="transmembrane region" description="Helical" evidence="3">
    <location>
        <begin position="6"/>
        <end position="27"/>
    </location>
</feature>
<reference evidence="5" key="1">
    <citation type="submission" date="2014-04" db="EMBL/GenBank/DDBJ databases">
        <title>Evolutionary Origins and Diversification of the Mycorrhizal Mutualists.</title>
        <authorList>
            <consortium name="DOE Joint Genome Institute"/>
            <consortium name="Mycorrhizal Genomics Consortium"/>
            <person name="Kohler A."/>
            <person name="Kuo A."/>
            <person name="Nagy L.G."/>
            <person name="Floudas D."/>
            <person name="Copeland A."/>
            <person name="Barry K.W."/>
            <person name="Cichocki N."/>
            <person name="Veneault-Fourrey C."/>
            <person name="LaButti K."/>
            <person name="Lindquist E.A."/>
            <person name="Lipzen A."/>
            <person name="Lundell T."/>
            <person name="Morin E."/>
            <person name="Murat C."/>
            <person name="Riley R."/>
            <person name="Ohm R."/>
            <person name="Sun H."/>
            <person name="Tunlid A."/>
            <person name="Henrissat B."/>
            <person name="Grigoriev I.V."/>
            <person name="Hibbett D.S."/>
            <person name="Martin F."/>
        </authorList>
    </citation>
    <scope>NUCLEOTIDE SEQUENCE [LARGE SCALE GENOMIC DNA]</scope>
    <source>
        <strain evidence="5">FD-334 SS-4</strain>
    </source>
</reference>
<feature type="region of interest" description="Disordered" evidence="2">
    <location>
        <begin position="316"/>
        <end position="393"/>
    </location>
</feature>
<accession>A0A0D2PGD7</accession>
<feature type="compositionally biased region" description="Polar residues" evidence="2">
    <location>
        <begin position="1428"/>
        <end position="1438"/>
    </location>
</feature>
<feature type="region of interest" description="Disordered" evidence="2">
    <location>
        <begin position="1250"/>
        <end position="1287"/>
    </location>
</feature>
<feature type="transmembrane region" description="Helical" evidence="3">
    <location>
        <begin position="118"/>
        <end position="135"/>
    </location>
</feature>
<feature type="region of interest" description="Disordered" evidence="2">
    <location>
        <begin position="1351"/>
        <end position="1380"/>
    </location>
</feature>
<dbReference type="EMBL" id="KN817523">
    <property type="protein sequence ID" value="KJA27621.1"/>
    <property type="molecule type" value="Genomic_DNA"/>
</dbReference>
<proteinExistence type="predicted"/>
<dbReference type="Proteomes" id="UP000054270">
    <property type="component" value="Unassembled WGS sequence"/>
</dbReference>
<feature type="compositionally biased region" description="Low complexity" evidence="2">
    <location>
        <begin position="377"/>
        <end position="393"/>
    </location>
</feature>
<feature type="region of interest" description="Disordered" evidence="2">
    <location>
        <begin position="248"/>
        <end position="270"/>
    </location>
</feature>
<feature type="compositionally biased region" description="Low complexity" evidence="2">
    <location>
        <begin position="1418"/>
        <end position="1427"/>
    </location>
</feature>
<feature type="region of interest" description="Disordered" evidence="2">
    <location>
        <begin position="1571"/>
        <end position="1641"/>
    </location>
</feature>
<evidence type="ECO:0000313" key="5">
    <source>
        <dbReference type="Proteomes" id="UP000054270"/>
    </source>
</evidence>
<feature type="region of interest" description="Disordered" evidence="2">
    <location>
        <begin position="796"/>
        <end position="815"/>
    </location>
</feature>
<protein>
    <submittedName>
        <fullName evidence="4">Uncharacterized protein</fullName>
    </submittedName>
</protein>
<feature type="compositionally biased region" description="Low complexity" evidence="2">
    <location>
        <begin position="248"/>
        <end position="265"/>
    </location>
</feature>